<organism evidence="3 4">
    <name type="scientific">Ophiostoma piceae (strain UAMH 11346)</name>
    <name type="common">Sap stain fungus</name>
    <dbReference type="NCBI Taxonomy" id="1262450"/>
    <lineage>
        <taxon>Eukaryota</taxon>
        <taxon>Fungi</taxon>
        <taxon>Dikarya</taxon>
        <taxon>Ascomycota</taxon>
        <taxon>Pezizomycotina</taxon>
        <taxon>Sordariomycetes</taxon>
        <taxon>Sordariomycetidae</taxon>
        <taxon>Ophiostomatales</taxon>
        <taxon>Ophiostomataceae</taxon>
        <taxon>Ophiostoma</taxon>
    </lineage>
</organism>
<reference evidence="3 4" key="1">
    <citation type="journal article" date="2013" name="BMC Genomics">
        <title>The genome and transcriptome of the pine saprophyte Ophiostoma piceae, and a comparison with the bark beetle-associated pine pathogen Grosmannia clavigera.</title>
        <authorList>
            <person name="Haridas S."/>
            <person name="Wang Y."/>
            <person name="Lim L."/>
            <person name="Massoumi Alamouti S."/>
            <person name="Jackman S."/>
            <person name="Docking R."/>
            <person name="Robertson G."/>
            <person name="Birol I."/>
            <person name="Bohlmann J."/>
            <person name="Breuil C."/>
        </authorList>
    </citation>
    <scope>NUCLEOTIDE SEQUENCE [LARGE SCALE GENOMIC DNA]</scope>
    <source>
        <strain evidence="3 4">UAMH 11346</strain>
    </source>
</reference>
<dbReference type="Pfam" id="PF01636">
    <property type="entry name" value="APH"/>
    <property type="match status" value="1"/>
</dbReference>
<proteinExistence type="predicted"/>
<dbReference type="EMBL" id="KE148173">
    <property type="protein sequence ID" value="EPE02864.1"/>
    <property type="molecule type" value="Genomic_DNA"/>
</dbReference>
<evidence type="ECO:0000256" key="1">
    <source>
        <dbReference type="SAM" id="MobiDB-lite"/>
    </source>
</evidence>
<feature type="region of interest" description="Disordered" evidence="1">
    <location>
        <begin position="39"/>
        <end position="84"/>
    </location>
</feature>
<name>S3BNR7_OPHP1</name>
<dbReference type="AlphaFoldDB" id="S3BNR7"/>
<evidence type="ECO:0000313" key="4">
    <source>
        <dbReference type="Proteomes" id="UP000016923"/>
    </source>
</evidence>
<evidence type="ECO:0000259" key="2">
    <source>
        <dbReference type="Pfam" id="PF01636"/>
    </source>
</evidence>
<accession>S3BNR7</accession>
<dbReference type="eggNOG" id="ENOG502RQ20">
    <property type="taxonomic scope" value="Eukaryota"/>
</dbReference>
<evidence type="ECO:0000313" key="3">
    <source>
        <dbReference type="EMBL" id="EPE02864.1"/>
    </source>
</evidence>
<dbReference type="SUPFAM" id="SSF56112">
    <property type="entry name" value="Protein kinase-like (PK-like)"/>
    <property type="match status" value="1"/>
</dbReference>
<dbReference type="VEuPathDB" id="FungiDB:F503_01605"/>
<protein>
    <recommendedName>
        <fullName evidence="2">Aminoglycoside phosphotransferase domain-containing protein</fullName>
    </recommendedName>
</protein>
<dbReference type="InterPro" id="IPR002575">
    <property type="entry name" value="Aminoglycoside_PTrfase"/>
</dbReference>
<dbReference type="OMA" id="WNWRTDI"/>
<gene>
    <name evidence="3" type="ORF">F503_01605</name>
</gene>
<dbReference type="HOGENOM" id="CLU_1027118_0_0_1"/>
<keyword evidence="4" id="KW-1185">Reference proteome</keyword>
<dbReference type="OrthoDB" id="3250044at2759"/>
<sequence length="271" mass="29540">MPQLNQIEEESAEQFVGAGDKYVILRPLSDAVKALILDEGYGNGDEGDDTDLDDSRDGGSEVQGGNKYDGDDYCDTPPSEDDHFNQGVQRMLAKGEVIAEMMGCGGVIRCRSSDGRLLDIGIKVVPESHYVGTEYSTIQYLAEHSPDFPAPKPHGLIGLPDFILMFMSYMPIKLPLDGRLGGTAGEGVSDSHAWVEHADNQTVIQTALAFRDFQFAIESPTGPEYGNFLKSLLPLPNPNEPAVFTHGDVFAGNIMFDIDSTNPTKYSDVHY</sequence>
<dbReference type="InterPro" id="IPR011009">
    <property type="entry name" value="Kinase-like_dom_sf"/>
</dbReference>
<dbReference type="Proteomes" id="UP000016923">
    <property type="component" value="Unassembled WGS sequence"/>
</dbReference>
<feature type="domain" description="Aminoglycoside phosphotransferase" evidence="2">
    <location>
        <begin position="134"/>
        <end position="259"/>
    </location>
</feature>
<dbReference type="STRING" id="1262450.S3BNR7"/>